<reference evidence="13" key="1">
    <citation type="submission" date="2020-11" db="EMBL/GenBank/DDBJ databases">
        <authorList>
            <person name="Tran Van P."/>
        </authorList>
    </citation>
    <scope>NUCLEOTIDE SEQUENCE</scope>
</reference>
<keyword evidence="11" id="KW-0407">Ion channel</keyword>
<dbReference type="Pfam" id="PF10613">
    <property type="entry name" value="Lig_chan-Glu_bd"/>
    <property type="match status" value="1"/>
</dbReference>
<keyword evidence="10" id="KW-1071">Ligand-gated ion channel</keyword>
<evidence type="ECO:0000256" key="4">
    <source>
        <dbReference type="ARBA" id="ARBA00022692"/>
    </source>
</evidence>
<protein>
    <recommendedName>
        <fullName evidence="12">Ionotropic glutamate receptor L-glutamate and glycine-binding domain-containing protein</fullName>
    </recommendedName>
</protein>
<evidence type="ECO:0000256" key="9">
    <source>
        <dbReference type="ARBA" id="ARBA00023180"/>
    </source>
</evidence>
<keyword evidence="9" id="KW-0325">Glycoprotein</keyword>
<evidence type="ECO:0000256" key="10">
    <source>
        <dbReference type="ARBA" id="ARBA00023286"/>
    </source>
</evidence>
<keyword evidence="7" id="KW-0472">Membrane</keyword>
<dbReference type="Gene3D" id="3.40.190.10">
    <property type="entry name" value="Periplasmic binding protein-like II"/>
    <property type="match status" value="1"/>
</dbReference>
<evidence type="ECO:0000256" key="1">
    <source>
        <dbReference type="ARBA" id="ARBA00004651"/>
    </source>
</evidence>
<gene>
    <name evidence="13" type="ORF">TCEB3V08_LOCUS12750</name>
</gene>
<evidence type="ECO:0000256" key="2">
    <source>
        <dbReference type="ARBA" id="ARBA00022448"/>
    </source>
</evidence>
<comment type="subcellular location">
    <subcellularLocation>
        <location evidence="1">Cell membrane</location>
        <topology evidence="1">Multi-pass membrane protein</topology>
    </subcellularLocation>
</comment>
<dbReference type="SUPFAM" id="SSF53850">
    <property type="entry name" value="Periplasmic binding protein-like II"/>
    <property type="match status" value="1"/>
</dbReference>
<dbReference type="SMART" id="SM00918">
    <property type="entry name" value="Lig_chan-Glu_bd"/>
    <property type="match status" value="1"/>
</dbReference>
<evidence type="ECO:0000256" key="8">
    <source>
        <dbReference type="ARBA" id="ARBA00023170"/>
    </source>
</evidence>
<dbReference type="PANTHER" id="PTHR42643">
    <property type="entry name" value="IONOTROPIC RECEPTOR 20A-RELATED"/>
    <property type="match status" value="1"/>
</dbReference>
<dbReference type="GO" id="GO:0005886">
    <property type="term" value="C:plasma membrane"/>
    <property type="evidence" value="ECO:0007669"/>
    <property type="project" value="UniProtKB-SubCell"/>
</dbReference>
<keyword evidence="6" id="KW-0406">Ion transport</keyword>
<evidence type="ECO:0000256" key="3">
    <source>
        <dbReference type="ARBA" id="ARBA00022475"/>
    </source>
</evidence>
<evidence type="ECO:0000259" key="12">
    <source>
        <dbReference type="SMART" id="SM00918"/>
    </source>
</evidence>
<keyword evidence="4" id="KW-0812">Transmembrane</keyword>
<proteinExistence type="predicted"/>
<dbReference type="EMBL" id="OC328375">
    <property type="protein sequence ID" value="CAD7416598.1"/>
    <property type="molecule type" value="Genomic_DNA"/>
</dbReference>
<name>A0A7R9DKW0_TIMCR</name>
<dbReference type="GO" id="GO:0015276">
    <property type="term" value="F:ligand-gated monoatomic ion channel activity"/>
    <property type="evidence" value="ECO:0007669"/>
    <property type="project" value="InterPro"/>
</dbReference>
<evidence type="ECO:0000313" key="13">
    <source>
        <dbReference type="EMBL" id="CAD7416598.1"/>
    </source>
</evidence>
<keyword evidence="5" id="KW-1133">Transmembrane helix</keyword>
<sequence>MMPTTGPTKISGYIYEVWKELECLLNFTTDFKNSVDSYWGSKQPDGSWNGLIGMLLRREIDAAVTGLSTTHERRKVIDFTYTTYVRSCAIDIDGSIASQNYQHIRHLLAND</sequence>
<evidence type="ECO:0000256" key="11">
    <source>
        <dbReference type="ARBA" id="ARBA00023303"/>
    </source>
</evidence>
<keyword evidence="2" id="KW-0813">Transport</keyword>
<evidence type="ECO:0000256" key="5">
    <source>
        <dbReference type="ARBA" id="ARBA00022989"/>
    </source>
</evidence>
<accession>A0A7R9DKW0</accession>
<keyword evidence="8" id="KW-0675">Receptor</keyword>
<feature type="domain" description="Ionotropic glutamate receptor L-glutamate and glycine-binding" evidence="12">
    <location>
        <begin position="3"/>
        <end position="57"/>
    </location>
</feature>
<dbReference type="InterPro" id="IPR019594">
    <property type="entry name" value="Glu/Gly-bd"/>
</dbReference>
<dbReference type="AlphaFoldDB" id="A0A7R9DKW0"/>
<keyword evidence="3" id="KW-1003">Cell membrane</keyword>
<dbReference type="InterPro" id="IPR052192">
    <property type="entry name" value="Insect_Ionotropic_Sensory_Rcpt"/>
</dbReference>
<evidence type="ECO:0000256" key="7">
    <source>
        <dbReference type="ARBA" id="ARBA00023136"/>
    </source>
</evidence>
<organism evidence="13">
    <name type="scientific">Timema cristinae</name>
    <name type="common">Walking stick</name>
    <dbReference type="NCBI Taxonomy" id="61476"/>
    <lineage>
        <taxon>Eukaryota</taxon>
        <taxon>Metazoa</taxon>
        <taxon>Ecdysozoa</taxon>
        <taxon>Arthropoda</taxon>
        <taxon>Hexapoda</taxon>
        <taxon>Insecta</taxon>
        <taxon>Pterygota</taxon>
        <taxon>Neoptera</taxon>
        <taxon>Polyneoptera</taxon>
        <taxon>Phasmatodea</taxon>
        <taxon>Timematodea</taxon>
        <taxon>Timematoidea</taxon>
        <taxon>Timematidae</taxon>
        <taxon>Timema</taxon>
    </lineage>
</organism>
<evidence type="ECO:0000256" key="6">
    <source>
        <dbReference type="ARBA" id="ARBA00023065"/>
    </source>
</evidence>
<dbReference type="PANTHER" id="PTHR42643:SF24">
    <property type="entry name" value="IONOTROPIC RECEPTOR 60A"/>
    <property type="match status" value="1"/>
</dbReference>